<dbReference type="RefSeq" id="WP_108906012.1">
    <property type="nucleotide sequence ID" value="NZ_CP029188.1"/>
</dbReference>
<evidence type="ECO:0000256" key="1">
    <source>
        <dbReference type="ARBA" id="ARBA00022475"/>
    </source>
</evidence>
<evidence type="ECO:0000256" key="10">
    <source>
        <dbReference type="RuleBase" id="RU003983"/>
    </source>
</evidence>
<feature type="compositionally biased region" description="Gly residues" evidence="11">
    <location>
        <begin position="363"/>
        <end position="372"/>
    </location>
</feature>
<dbReference type="Proteomes" id="UP000244900">
    <property type="component" value="Chromosome"/>
</dbReference>
<proteinExistence type="inferred from homology"/>
<dbReference type="EMBL" id="CP029188">
    <property type="protein sequence ID" value="AWI28773.1"/>
    <property type="molecule type" value="Genomic_DNA"/>
</dbReference>
<keyword evidence="9" id="KW-0472">Membrane</keyword>
<evidence type="ECO:0000256" key="6">
    <source>
        <dbReference type="ARBA" id="ARBA00022833"/>
    </source>
</evidence>
<dbReference type="PANTHER" id="PTHR43221">
    <property type="entry name" value="PROTEASE HTPX"/>
    <property type="match status" value="1"/>
</dbReference>
<evidence type="ECO:0000256" key="8">
    <source>
        <dbReference type="ARBA" id="ARBA00023049"/>
    </source>
</evidence>
<comment type="cofactor">
    <cofactor evidence="10">
        <name>Zn(2+)</name>
        <dbReference type="ChEBI" id="CHEBI:29105"/>
    </cofactor>
    <text evidence="10">Binds 1 zinc ion per subunit.</text>
</comment>
<evidence type="ECO:0000256" key="2">
    <source>
        <dbReference type="ARBA" id="ARBA00022670"/>
    </source>
</evidence>
<reference evidence="13 14" key="1">
    <citation type="submission" date="2018-05" db="EMBL/GenBank/DDBJ databases">
        <title>Complete genome sequence of sponge-derived Streptomyces sp. HNM0039.</title>
        <authorList>
            <person name="Huang X."/>
            <person name="Zhou S."/>
        </authorList>
    </citation>
    <scope>NUCLEOTIDE SEQUENCE [LARGE SCALE GENOMIC DNA]</scope>
    <source>
        <strain evidence="13 14">HNM0039</strain>
    </source>
</reference>
<dbReference type="Pfam" id="PF01435">
    <property type="entry name" value="Peptidase_M48"/>
    <property type="match status" value="1"/>
</dbReference>
<keyword evidence="3" id="KW-0812">Transmembrane</keyword>
<keyword evidence="8 10" id="KW-0482">Metalloprotease</keyword>
<organism evidence="13 14">
    <name type="scientific">Streptomyces tirandamycinicus</name>
    <dbReference type="NCBI Taxonomy" id="2174846"/>
    <lineage>
        <taxon>Bacteria</taxon>
        <taxon>Bacillati</taxon>
        <taxon>Actinomycetota</taxon>
        <taxon>Actinomycetes</taxon>
        <taxon>Kitasatosporales</taxon>
        <taxon>Streptomycetaceae</taxon>
        <taxon>Streptomyces</taxon>
    </lineage>
</organism>
<keyword evidence="2 10" id="KW-0645">Protease</keyword>
<evidence type="ECO:0000256" key="11">
    <source>
        <dbReference type="SAM" id="MobiDB-lite"/>
    </source>
</evidence>
<sequence>MTDRSSENVPGRHRTRFPGISSRAYEHPADRSALVALRRLSGFDTVFKALSGLLPERSLRLLFLSDSVRVSETQFAHLHTMLRDACYILDLEKVPQMYVTQDPKPNAMCIGLDEPIITVTTGLVELLDEEEMRAVVGHEVGHALSGHSVYRTILLFLTNLAVKVAWIPLGNMAVMAIVTALREWFRKSELSADRAGLLVGQDLQASMRGLMKIAGGNHLHEMNVDSFLEQAEEYEAGGDLRDSVLKILNMLPRTHPFTTVRAAELKKWAESRDYQRIMDGHYPRRTEDKDASVSDSFRESASHYADSVRGSKDPLMKLVGDIAGGAGDLGGRLRDRFTGAAAGGNRGGGNGGGNGSGPKDDGTGSGDDGPGATGQREG</sequence>
<feature type="region of interest" description="Disordered" evidence="11">
    <location>
        <begin position="279"/>
        <end position="298"/>
    </location>
</feature>
<feature type="region of interest" description="Disordered" evidence="11">
    <location>
        <begin position="336"/>
        <end position="378"/>
    </location>
</feature>
<keyword evidence="1" id="KW-1003">Cell membrane</keyword>
<gene>
    <name evidence="13" type="ORF">DDW44_08205</name>
</gene>
<evidence type="ECO:0000259" key="12">
    <source>
        <dbReference type="Pfam" id="PF01435"/>
    </source>
</evidence>
<dbReference type="CDD" id="cd07325">
    <property type="entry name" value="M48_Ste24p_like"/>
    <property type="match status" value="1"/>
</dbReference>
<evidence type="ECO:0000313" key="13">
    <source>
        <dbReference type="EMBL" id="AWI28773.1"/>
    </source>
</evidence>
<dbReference type="InterPro" id="IPR050083">
    <property type="entry name" value="HtpX_protease"/>
</dbReference>
<name>A0A2S1SQU9_9ACTN</name>
<evidence type="ECO:0000313" key="14">
    <source>
        <dbReference type="Proteomes" id="UP000244900"/>
    </source>
</evidence>
<protein>
    <submittedName>
        <fullName evidence="13">Peptidase M48</fullName>
    </submittedName>
</protein>
<evidence type="ECO:0000256" key="4">
    <source>
        <dbReference type="ARBA" id="ARBA00022723"/>
    </source>
</evidence>
<keyword evidence="14" id="KW-1185">Reference proteome</keyword>
<evidence type="ECO:0000256" key="7">
    <source>
        <dbReference type="ARBA" id="ARBA00022989"/>
    </source>
</evidence>
<feature type="compositionally biased region" description="Gly residues" evidence="11">
    <location>
        <begin position="341"/>
        <end position="356"/>
    </location>
</feature>
<dbReference type="OrthoDB" id="9810445at2"/>
<dbReference type="KEGG" id="stir:DDW44_08205"/>
<dbReference type="GO" id="GO:0046872">
    <property type="term" value="F:metal ion binding"/>
    <property type="evidence" value="ECO:0007669"/>
    <property type="project" value="UniProtKB-KW"/>
</dbReference>
<dbReference type="Gene3D" id="3.30.2010.10">
    <property type="entry name" value="Metalloproteases ('zincins'), catalytic domain"/>
    <property type="match status" value="1"/>
</dbReference>
<comment type="similarity">
    <text evidence="10">Belongs to the peptidase M48 family.</text>
</comment>
<keyword evidence="7" id="KW-1133">Transmembrane helix</keyword>
<keyword evidence="5 10" id="KW-0378">Hydrolase</keyword>
<feature type="domain" description="Peptidase M48" evidence="12">
    <location>
        <begin position="74"/>
        <end position="268"/>
    </location>
</feature>
<accession>A0A2S1SQU9</accession>
<keyword evidence="4" id="KW-0479">Metal-binding</keyword>
<evidence type="ECO:0000256" key="3">
    <source>
        <dbReference type="ARBA" id="ARBA00022692"/>
    </source>
</evidence>
<dbReference type="AlphaFoldDB" id="A0A2S1SQU9"/>
<dbReference type="PANTHER" id="PTHR43221:SF3">
    <property type="entry name" value="SLL1280 PROTEIN"/>
    <property type="match status" value="1"/>
</dbReference>
<evidence type="ECO:0000256" key="9">
    <source>
        <dbReference type="ARBA" id="ARBA00023136"/>
    </source>
</evidence>
<evidence type="ECO:0000256" key="5">
    <source>
        <dbReference type="ARBA" id="ARBA00022801"/>
    </source>
</evidence>
<dbReference type="GO" id="GO:0006508">
    <property type="term" value="P:proteolysis"/>
    <property type="evidence" value="ECO:0007669"/>
    <property type="project" value="UniProtKB-KW"/>
</dbReference>
<keyword evidence="6 10" id="KW-0862">Zinc</keyword>
<dbReference type="InterPro" id="IPR001915">
    <property type="entry name" value="Peptidase_M48"/>
</dbReference>
<dbReference type="GO" id="GO:0004222">
    <property type="term" value="F:metalloendopeptidase activity"/>
    <property type="evidence" value="ECO:0007669"/>
    <property type="project" value="InterPro"/>
</dbReference>